<name>A0ABV3PTU9_9HYPH</name>
<dbReference type="EMBL" id="JBFNQD010000012">
    <property type="protein sequence ID" value="MEW9309089.1"/>
    <property type="molecule type" value="Genomic_DNA"/>
</dbReference>
<evidence type="ECO:0000313" key="2">
    <source>
        <dbReference type="Proteomes" id="UP001555786"/>
    </source>
</evidence>
<keyword evidence="2" id="KW-1185">Reference proteome</keyword>
<dbReference type="RefSeq" id="WP_367625902.1">
    <property type="nucleotide sequence ID" value="NZ_JBFNQD010000012.1"/>
</dbReference>
<gene>
    <name evidence="1" type="ORF">ABXS05_26300</name>
</gene>
<sequence length="53" mass="5659">MTAFLRLRGSLSAGGAEFRPGQHPATALGTKVRIGRIVATAFAARHDALRNIR</sequence>
<organism evidence="1 2">
    <name type="scientific">Labrys neptuniae</name>
    <dbReference type="NCBI Taxonomy" id="376174"/>
    <lineage>
        <taxon>Bacteria</taxon>
        <taxon>Pseudomonadati</taxon>
        <taxon>Pseudomonadota</taxon>
        <taxon>Alphaproteobacteria</taxon>
        <taxon>Hyphomicrobiales</taxon>
        <taxon>Xanthobacteraceae</taxon>
        <taxon>Labrys</taxon>
    </lineage>
</organism>
<evidence type="ECO:0000313" key="1">
    <source>
        <dbReference type="EMBL" id="MEW9309089.1"/>
    </source>
</evidence>
<comment type="caution">
    <text evidence="1">The sequence shown here is derived from an EMBL/GenBank/DDBJ whole genome shotgun (WGS) entry which is preliminary data.</text>
</comment>
<accession>A0ABV3PTU9</accession>
<protein>
    <submittedName>
        <fullName evidence="1">Uncharacterized protein</fullName>
    </submittedName>
</protein>
<dbReference type="Proteomes" id="UP001555786">
    <property type="component" value="Unassembled WGS sequence"/>
</dbReference>
<proteinExistence type="predicted"/>
<reference evidence="1 2" key="1">
    <citation type="submission" date="2024-07" db="EMBL/GenBank/DDBJ databases">
        <title>Description of Labrys sedimenti sp. nov., isolated from a diclofenac-degrading enrichment culture.</title>
        <authorList>
            <person name="Tancsics A."/>
            <person name="Csepanyi A."/>
        </authorList>
    </citation>
    <scope>NUCLEOTIDE SEQUENCE [LARGE SCALE GENOMIC DNA]</scope>
    <source>
        <strain evidence="1 2">LMG 23578</strain>
    </source>
</reference>